<feature type="binding site" evidence="11">
    <location>
        <position position="163"/>
    </location>
    <ligand>
        <name>ATP</name>
        <dbReference type="ChEBI" id="CHEBI:30616"/>
    </ligand>
</feature>
<evidence type="ECO:0000256" key="5">
    <source>
        <dbReference type="ARBA" id="ARBA00022723"/>
    </source>
</evidence>
<protein>
    <recommendedName>
        <fullName evidence="11">CCA-adding enzyme</fullName>
        <ecNumber evidence="11">2.7.7.72</ecNumber>
    </recommendedName>
    <alternativeName>
        <fullName evidence="11">CCA tRNA nucleotidyltransferase</fullName>
    </alternativeName>
    <alternativeName>
        <fullName evidence="11">tRNA CCA-pyrophosphorylase</fullName>
    </alternativeName>
    <alternativeName>
        <fullName evidence="11">tRNA adenylyl-/cytidylyl- transferase</fullName>
    </alternativeName>
    <alternativeName>
        <fullName evidence="11">tRNA nucleotidyltransferase</fullName>
    </alternativeName>
    <alternativeName>
        <fullName evidence="11">tRNA-NT</fullName>
    </alternativeName>
</protein>
<dbReference type="Proteomes" id="UP000030403">
    <property type="component" value="Unassembled WGS sequence"/>
</dbReference>
<dbReference type="GO" id="GO:0160016">
    <property type="term" value="F:CCACCA tRNA nucleotidyltransferase activity"/>
    <property type="evidence" value="ECO:0007669"/>
    <property type="project" value="RHEA"/>
</dbReference>
<feature type="binding site" evidence="11">
    <location>
        <position position="27"/>
    </location>
    <ligand>
        <name>ATP</name>
        <dbReference type="ChEBI" id="CHEBI:30616"/>
    </ligand>
</feature>
<feature type="binding site" evidence="11">
    <location>
        <position position="27"/>
    </location>
    <ligand>
        <name>CTP</name>
        <dbReference type="ChEBI" id="CHEBI:37563"/>
    </ligand>
</feature>
<dbReference type="STRING" id="1385511.GCA_000425225_03612"/>
<dbReference type="Pfam" id="PF12627">
    <property type="entry name" value="PolyA_pol_RNAbd"/>
    <property type="match status" value="1"/>
</dbReference>
<feature type="binding site" evidence="11">
    <location>
        <position position="111"/>
    </location>
    <ligand>
        <name>ATP</name>
        <dbReference type="ChEBI" id="CHEBI:30616"/>
    </ligand>
</feature>
<dbReference type="SUPFAM" id="SSF81301">
    <property type="entry name" value="Nucleotidyltransferase"/>
    <property type="match status" value="1"/>
</dbReference>
<dbReference type="InterPro" id="IPR002646">
    <property type="entry name" value="PolA_pol_head_dom"/>
</dbReference>
<proteinExistence type="inferred from homology"/>
<evidence type="ECO:0000256" key="11">
    <source>
        <dbReference type="HAMAP-Rule" id="MF_01263"/>
    </source>
</evidence>
<evidence type="ECO:0000256" key="9">
    <source>
        <dbReference type="ARBA" id="ARBA00022842"/>
    </source>
</evidence>
<comment type="caution">
    <text evidence="15">The sequence shown here is derived from an EMBL/GenBank/DDBJ whole genome shotgun (WGS) entry which is preliminary data.</text>
</comment>
<keyword evidence="16" id="KW-1185">Reference proteome</keyword>
<keyword evidence="8 11" id="KW-0067">ATP-binding</keyword>
<feature type="binding site" evidence="11">
    <location>
        <position position="154"/>
    </location>
    <ligand>
        <name>ATP</name>
        <dbReference type="ChEBI" id="CHEBI:30616"/>
    </ligand>
</feature>
<dbReference type="NCBIfam" id="NF009814">
    <property type="entry name" value="PRK13299.1"/>
    <property type="match status" value="1"/>
</dbReference>
<comment type="subunit">
    <text evidence="11">Homodimer.</text>
</comment>
<feature type="binding site" evidence="11">
    <location>
        <position position="160"/>
    </location>
    <ligand>
        <name>CTP</name>
        <dbReference type="ChEBI" id="CHEBI:37563"/>
    </ligand>
</feature>
<dbReference type="Pfam" id="PF13735">
    <property type="entry name" value="tRNA_NucTran2_2"/>
    <property type="match status" value="1"/>
</dbReference>
<dbReference type="CDD" id="cd05398">
    <property type="entry name" value="NT_ClassII-CCAase"/>
    <property type="match status" value="1"/>
</dbReference>
<comment type="catalytic activity">
    <reaction evidence="11">
        <text>a tRNA with a 3' CCA end + 2 CTP + ATP = a tRNA with a 3' CCACCA end + 3 diphosphate</text>
        <dbReference type="Rhea" id="RHEA:76235"/>
        <dbReference type="Rhea" id="RHEA-COMP:10468"/>
        <dbReference type="Rhea" id="RHEA-COMP:18655"/>
        <dbReference type="ChEBI" id="CHEBI:30616"/>
        <dbReference type="ChEBI" id="CHEBI:33019"/>
        <dbReference type="ChEBI" id="CHEBI:37563"/>
        <dbReference type="ChEBI" id="CHEBI:83071"/>
        <dbReference type="ChEBI" id="CHEBI:195187"/>
    </reaction>
</comment>
<feature type="binding site" evidence="11">
    <location>
        <position position="111"/>
    </location>
    <ligand>
        <name>CTP</name>
        <dbReference type="ChEBI" id="CHEBI:37563"/>
    </ligand>
</feature>
<evidence type="ECO:0000259" key="12">
    <source>
        <dbReference type="Pfam" id="PF01743"/>
    </source>
</evidence>
<comment type="cofactor">
    <cofactor evidence="1 11">
        <name>Mg(2+)</name>
        <dbReference type="ChEBI" id="CHEBI:18420"/>
    </cofactor>
</comment>
<comment type="function">
    <text evidence="11">Catalyzes the addition and repair of the essential 3'-terminal CCA sequence in tRNAs without using a nucleic acid template. Adds these three nucleotides in the order of C, C, and A to the tRNA nucleotide-73, using CTP and ATP as substrates and producing inorganic pyrophosphate. tRNA 3'-terminal CCA addition is required both for tRNA processing and repair. Also involved in tRNA surveillance by mediating tandem CCA addition to generate a CCACCA at the 3' terminus of unstable tRNAs. While stable tRNAs receive only 3'-terminal CCA, unstable tRNAs are marked with CCACCA and rapidly degraded.</text>
</comment>
<feature type="binding site" evidence="11">
    <location>
        <position position="154"/>
    </location>
    <ligand>
        <name>CTP</name>
        <dbReference type="ChEBI" id="CHEBI:37563"/>
    </ligand>
</feature>
<evidence type="ECO:0000259" key="13">
    <source>
        <dbReference type="Pfam" id="PF12627"/>
    </source>
</evidence>
<keyword evidence="9 11" id="KW-0460">Magnesium</keyword>
<feature type="binding site" evidence="11">
    <location>
        <position position="163"/>
    </location>
    <ligand>
        <name>CTP</name>
        <dbReference type="ChEBI" id="CHEBI:37563"/>
    </ligand>
</feature>
<dbReference type="GO" id="GO:0004810">
    <property type="term" value="F:CCA tRNA nucleotidyltransferase activity"/>
    <property type="evidence" value="ECO:0007669"/>
    <property type="project" value="UniProtKB-UniRule"/>
</dbReference>
<dbReference type="InterPro" id="IPR043519">
    <property type="entry name" value="NT_sf"/>
</dbReference>
<accession>A0A0A5G391</accession>
<name>A0A0A5G391_9BACI</name>
<dbReference type="AlphaFoldDB" id="A0A0A5G391"/>
<evidence type="ECO:0000256" key="2">
    <source>
        <dbReference type="ARBA" id="ARBA00022679"/>
    </source>
</evidence>
<dbReference type="RefSeq" id="WP_027447181.1">
    <property type="nucleotide sequence ID" value="NZ_AULJ01000050.1"/>
</dbReference>
<dbReference type="SUPFAM" id="SSF81891">
    <property type="entry name" value="Poly A polymerase C-terminal region-like"/>
    <property type="match status" value="1"/>
</dbReference>
<evidence type="ECO:0000313" key="16">
    <source>
        <dbReference type="Proteomes" id="UP000030403"/>
    </source>
</evidence>
<dbReference type="Gene3D" id="1.10.246.80">
    <property type="match status" value="1"/>
</dbReference>
<feature type="binding site" evidence="11">
    <location>
        <position position="157"/>
    </location>
    <ligand>
        <name>ATP</name>
        <dbReference type="ChEBI" id="CHEBI:30616"/>
    </ligand>
</feature>
<keyword evidence="6 11" id="KW-0547">Nucleotide-binding</keyword>
<evidence type="ECO:0000256" key="3">
    <source>
        <dbReference type="ARBA" id="ARBA00022694"/>
    </source>
</evidence>
<feature type="domain" description="tRNA nucleotidyltransferase/poly(A) polymerase RNA and SrmB- binding" evidence="13">
    <location>
        <begin position="169"/>
        <end position="228"/>
    </location>
</feature>
<dbReference type="InterPro" id="IPR023068">
    <property type="entry name" value="CCA-adding_enz_firmicutes"/>
</dbReference>
<keyword evidence="10 11" id="KW-0694">RNA-binding</keyword>
<evidence type="ECO:0000256" key="8">
    <source>
        <dbReference type="ARBA" id="ARBA00022840"/>
    </source>
</evidence>
<dbReference type="InterPro" id="IPR032810">
    <property type="entry name" value="CCA-adding_enz_C"/>
</dbReference>
<dbReference type="GO" id="GO:0000287">
    <property type="term" value="F:magnesium ion binding"/>
    <property type="evidence" value="ECO:0007669"/>
    <property type="project" value="UniProtKB-UniRule"/>
</dbReference>
<dbReference type="Pfam" id="PF01743">
    <property type="entry name" value="PolyA_pol"/>
    <property type="match status" value="1"/>
</dbReference>
<organism evidence="15 16">
    <name type="scientific">Pontibacillus marinus BH030004 = DSM 16465</name>
    <dbReference type="NCBI Taxonomy" id="1385511"/>
    <lineage>
        <taxon>Bacteria</taxon>
        <taxon>Bacillati</taxon>
        <taxon>Bacillota</taxon>
        <taxon>Bacilli</taxon>
        <taxon>Bacillales</taxon>
        <taxon>Bacillaceae</taxon>
        <taxon>Pontibacillus</taxon>
    </lineage>
</organism>
<dbReference type="EMBL" id="AVPF01000039">
    <property type="protein sequence ID" value="KGX85535.1"/>
    <property type="molecule type" value="Genomic_DNA"/>
</dbReference>
<dbReference type="eggNOG" id="COG0617">
    <property type="taxonomic scope" value="Bacteria"/>
</dbReference>
<dbReference type="InterPro" id="IPR050264">
    <property type="entry name" value="Bact_CCA-adding_enz_type3_sf"/>
</dbReference>
<dbReference type="Gene3D" id="3.30.460.10">
    <property type="entry name" value="Beta Polymerase, domain 2"/>
    <property type="match status" value="1"/>
</dbReference>
<dbReference type="GO" id="GO:0000049">
    <property type="term" value="F:tRNA binding"/>
    <property type="evidence" value="ECO:0007669"/>
    <property type="project" value="UniProtKB-UniRule"/>
</dbReference>
<dbReference type="InterPro" id="IPR032828">
    <property type="entry name" value="PolyA_RNA-bd"/>
</dbReference>
<dbReference type="EC" id="2.7.7.72" evidence="11"/>
<feature type="domain" description="Poly A polymerase head" evidence="12">
    <location>
        <begin position="22"/>
        <end position="141"/>
    </location>
</feature>
<gene>
    <name evidence="11" type="primary">cca</name>
    <name evidence="15" type="ORF">N783_14545</name>
</gene>
<evidence type="ECO:0000256" key="7">
    <source>
        <dbReference type="ARBA" id="ARBA00022800"/>
    </source>
</evidence>
<evidence type="ECO:0000313" key="15">
    <source>
        <dbReference type="EMBL" id="KGX85535.1"/>
    </source>
</evidence>
<evidence type="ECO:0000256" key="6">
    <source>
        <dbReference type="ARBA" id="ARBA00022741"/>
    </source>
</evidence>
<comment type="similarity">
    <text evidence="11">Belongs to the tRNA nucleotidyltransferase/poly(A) polymerase family. Bacterial CCA-adding enzyme type 3 subfamily.</text>
</comment>
<evidence type="ECO:0000256" key="4">
    <source>
        <dbReference type="ARBA" id="ARBA00022695"/>
    </source>
</evidence>
<feature type="binding site" evidence="11">
    <location>
        <position position="40"/>
    </location>
    <ligand>
        <name>Mg(2+)</name>
        <dbReference type="ChEBI" id="CHEBI:18420"/>
    </ligand>
</feature>
<feature type="binding site" evidence="11">
    <location>
        <position position="30"/>
    </location>
    <ligand>
        <name>CTP</name>
        <dbReference type="ChEBI" id="CHEBI:37563"/>
    </ligand>
</feature>
<feature type="domain" description="CCA-adding enzyme C-terminal" evidence="14">
    <location>
        <begin position="261"/>
        <end position="387"/>
    </location>
</feature>
<dbReference type="GO" id="GO:0005524">
    <property type="term" value="F:ATP binding"/>
    <property type="evidence" value="ECO:0007669"/>
    <property type="project" value="UniProtKB-UniRule"/>
</dbReference>
<evidence type="ECO:0000259" key="14">
    <source>
        <dbReference type="Pfam" id="PF13735"/>
    </source>
</evidence>
<keyword evidence="2 11" id="KW-0808">Transferase</keyword>
<dbReference type="Gene3D" id="1.10.3090.10">
    <property type="entry name" value="cca-adding enzyme, domain 2"/>
    <property type="match status" value="1"/>
</dbReference>
<keyword evidence="5 11" id="KW-0479">Metal-binding</keyword>
<reference evidence="15 16" key="1">
    <citation type="submission" date="2013-08" db="EMBL/GenBank/DDBJ databases">
        <authorList>
            <person name="Huang J."/>
            <person name="Wang G."/>
        </authorList>
    </citation>
    <scope>NUCLEOTIDE SEQUENCE [LARGE SCALE GENOMIC DNA]</scope>
    <source>
        <strain evidence="15 16">BH030004</strain>
    </source>
</reference>
<feature type="binding site" evidence="11">
    <location>
        <position position="157"/>
    </location>
    <ligand>
        <name>CTP</name>
        <dbReference type="ChEBI" id="CHEBI:37563"/>
    </ligand>
</feature>
<dbReference type="GO" id="GO:0042245">
    <property type="term" value="P:RNA repair"/>
    <property type="evidence" value="ECO:0007669"/>
    <property type="project" value="UniProtKB-KW"/>
</dbReference>
<keyword evidence="4 11" id="KW-0548">Nucleotidyltransferase</keyword>
<dbReference type="GO" id="GO:0001680">
    <property type="term" value="P:tRNA 3'-terminal CCA addition"/>
    <property type="evidence" value="ECO:0007669"/>
    <property type="project" value="UniProtKB-UniRule"/>
</dbReference>
<dbReference type="HAMAP" id="MF_01263">
    <property type="entry name" value="CCA_bact_type3"/>
    <property type="match status" value="1"/>
</dbReference>
<sequence>MDKKFLDAMPVVLHLQSSGYDTYFVGGAVRDQLLGKEIWDIDIATAAKPDEVTELFDKVIPVGIDHGTVLVRYGGESYEVTTFRIDGEYNDFRHPEEVEYVSSIEEDLSRRDFTMNAIAMGKDGQIIDPYGGQEDIRAQKIKTVGSPDERFQEDPLRMMRAIRFVSQHGFELTDGTYSAFDQWKHLLSHIAIERIAVEFEKLFNGHELNKAWTLLVDSNLYAHLPILNESPQLMNSTKTIKWIPLNDLAEVITVFHILKPEISIDMWVKHWKLSNRIKRKSLTLVNAWDLWQNSKEKQCLYLLGEDHIAAFYRVLSTLNTHFDQDIKELFKAHHSLPIHSRKDLKVDGNDIKGWFPNEKPGPWIKRFMESVEELIINGELVNDSLEIKERVTSWNPHELN</sequence>
<keyword evidence="7 11" id="KW-0692">RNA repair</keyword>
<dbReference type="PANTHER" id="PTHR46173">
    <property type="entry name" value="CCA TRNA NUCLEOTIDYLTRANSFERASE 1, MITOCHONDRIAL"/>
    <property type="match status" value="1"/>
</dbReference>
<comment type="miscellaneous">
    <text evidence="11">A single active site specifically recognizes both ATP and CTP and is responsible for their addition.</text>
</comment>
<feature type="binding site" evidence="11">
    <location>
        <position position="30"/>
    </location>
    <ligand>
        <name>ATP</name>
        <dbReference type="ChEBI" id="CHEBI:30616"/>
    </ligand>
</feature>
<comment type="catalytic activity">
    <reaction evidence="11">
        <text>a tRNA precursor + 2 CTP + ATP = a tRNA with a 3' CCA end + 3 diphosphate</text>
        <dbReference type="Rhea" id="RHEA:14433"/>
        <dbReference type="Rhea" id="RHEA-COMP:10465"/>
        <dbReference type="Rhea" id="RHEA-COMP:10468"/>
        <dbReference type="ChEBI" id="CHEBI:30616"/>
        <dbReference type="ChEBI" id="CHEBI:33019"/>
        <dbReference type="ChEBI" id="CHEBI:37563"/>
        <dbReference type="ChEBI" id="CHEBI:74896"/>
        <dbReference type="ChEBI" id="CHEBI:83071"/>
        <dbReference type="EC" id="2.7.7.72"/>
    </reaction>
</comment>
<feature type="binding site" evidence="11">
    <location>
        <position position="160"/>
    </location>
    <ligand>
        <name>ATP</name>
        <dbReference type="ChEBI" id="CHEBI:30616"/>
    </ligand>
</feature>
<dbReference type="PANTHER" id="PTHR46173:SF1">
    <property type="entry name" value="CCA TRNA NUCLEOTIDYLTRANSFERASE 1, MITOCHONDRIAL"/>
    <property type="match status" value="1"/>
</dbReference>
<keyword evidence="3 11" id="KW-0819">tRNA processing</keyword>
<feature type="binding site" evidence="11">
    <location>
        <position position="42"/>
    </location>
    <ligand>
        <name>Mg(2+)</name>
        <dbReference type="ChEBI" id="CHEBI:18420"/>
    </ligand>
</feature>
<evidence type="ECO:0000256" key="1">
    <source>
        <dbReference type="ARBA" id="ARBA00001946"/>
    </source>
</evidence>
<evidence type="ECO:0000256" key="10">
    <source>
        <dbReference type="ARBA" id="ARBA00022884"/>
    </source>
</evidence>